<dbReference type="PRINTS" id="PR00344">
    <property type="entry name" value="BCTRLSENSOR"/>
</dbReference>
<dbReference type="CDD" id="cd06225">
    <property type="entry name" value="HAMP"/>
    <property type="match status" value="1"/>
</dbReference>
<feature type="transmembrane region" description="Helical" evidence="15">
    <location>
        <begin position="52"/>
        <end position="74"/>
    </location>
</feature>
<evidence type="ECO:0000313" key="18">
    <source>
        <dbReference type="EMBL" id="QNN62465.1"/>
    </source>
</evidence>
<keyword evidence="8" id="KW-0547">Nucleotide-binding</keyword>
<dbReference type="GO" id="GO:0000155">
    <property type="term" value="F:phosphorelay sensor kinase activity"/>
    <property type="evidence" value="ECO:0007669"/>
    <property type="project" value="InterPro"/>
</dbReference>
<dbReference type="InterPro" id="IPR036890">
    <property type="entry name" value="HATPase_C_sf"/>
</dbReference>
<dbReference type="InterPro" id="IPR004358">
    <property type="entry name" value="Sig_transdc_His_kin-like_C"/>
</dbReference>
<keyword evidence="4" id="KW-1003">Cell membrane</keyword>
<dbReference type="InterPro" id="IPR036097">
    <property type="entry name" value="HisK_dim/P_sf"/>
</dbReference>
<dbReference type="Pfam" id="PF00512">
    <property type="entry name" value="HisKA"/>
    <property type="match status" value="1"/>
</dbReference>
<dbReference type="CDD" id="cd00082">
    <property type="entry name" value="HisKA"/>
    <property type="match status" value="1"/>
</dbReference>
<evidence type="ECO:0000256" key="1">
    <source>
        <dbReference type="ARBA" id="ARBA00000085"/>
    </source>
</evidence>
<evidence type="ECO:0000256" key="15">
    <source>
        <dbReference type="SAM" id="Phobius"/>
    </source>
</evidence>
<reference evidence="18 19" key="1">
    <citation type="submission" date="2020-08" db="EMBL/GenBank/DDBJ databases">
        <title>Genome sequence of Leucobacter denitrificans KACC 14055T.</title>
        <authorList>
            <person name="Hyun D.-W."/>
            <person name="Bae J.-W."/>
        </authorList>
    </citation>
    <scope>NUCLEOTIDE SEQUENCE [LARGE SCALE GENOMIC DNA]</scope>
    <source>
        <strain evidence="18 19">KACC 14055</strain>
    </source>
</reference>
<protein>
    <recommendedName>
        <fullName evidence="14">Sensor histidine kinase MtrB</fullName>
        <ecNumber evidence="3">2.7.13.3</ecNumber>
    </recommendedName>
</protein>
<dbReference type="GO" id="GO:0005886">
    <property type="term" value="C:plasma membrane"/>
    <property type="evidence" value="ECO:0007669"/>
    <property type="project" value="UniProtKB-SubCell"/>
</dbReference>
<evidence type="ECO:0000256" key="10">
    <source>
        <dbReference type="ARBA" id="ARBA00022840"/>
    </source>
</evidence>
<dbReference type="KEGG" id="ldn:H9L06_09440"/>
<comment type="subcellular location">
    <subcellularLocation>
        <location evidence="2">Cell membrane</location>
        <topology evidence="2">Multi-pass membrane protein</topology>
    </subcellularLocation>
</comment>
<evidence type="ECO:0000256" key="11">
    <source>
        <dbReference type="ARBA" id="ARBA00022989"/>
    </source>
</evidence>
<keyword evidence="9 18" id="KW-0418">Kinase</keyword>
<dbReference type="NCBIfam" id="NF040691">
    <property type="entry name" value="MtrAB_MtrB"/>
    <property type="match status" value="1"/>
</dbReference>
<evidence type="ECO:0000256" key="4">
    <source>
        <dbReference type="ARBA" id="ARBA00022475"/>
    </source>
</evidence>
<organism evidence="18 19">
    <name type="scientific">Leucobacter denitrificans</name>
    <dbReference type="NCBI Taxonomy" id="683042"/>
    <lineage>
        <taxon>Bacteria</taxon>
        <taxon>Bacillati</taxon>
        <taxon>Actinomycetota</taxon>
        <taxon>Actinomycetes</taxon>
        <taxon>Micrococcales</taxon>
        <taxon>Microbacteriaceae</taxon>
        <taxon>Leucobacter</taxon>
    </lineage>
</organism>
<evidence type="ECO:0000259" key="16">
    <source>
        <dbReference type="PROSITE" id="PS50109"/>
    </source>
</evidence>
<keyword evidence="7 15" id="KW-0812">Transmembrane</keyword>
<evidence type="ECO:0000256" key="13">
    <source>
        <dbReference type="ARBA" id="ARBA00023136"/>
    </source>
</evidence>
<dbReference type="InterPro" id="IPR047669">
    <property type="entry name" value="MtrAB_MtrB"/>
</dbReference>
<dbReference type="GO" id="GO:0005524">
    <property type="term" value="F:ATP binding"/>
    <property type="evidence" value="ECO:0007669"/>
    <property type="project" value="UniProtKB-KW"/>
</dbReference>
<proteinExistence type="predicted"/>
<dbReference type="InterPro" id="IPR003661">
    <property type="entry name" value="HisK_dim/P_dom"/>
</dbReference>
<evidence type="ECO:0000256" key="8">
    <source>
        <dbReference type="ARBA" id="ARBA00022741"/>
    </source>
</evidence>
<feature type="domain" description="HAMP" evidence="17">
    <location>
        <begin position="250"/>
        <end position="302"/>
    </location>
</feature>
<keyword evidence="12" id="KW-0902">Two-component regulatory system</keyword>
<dbReference type="InterPro" id="IPR005467">
    <property type="entry name" value="His_kinase_dom"/>
</dbReference>
<sequence>MAETGSRGSTRRAWRRVRLFAQRTWLRIKRLVRPILDPFITLWSRSLMVRTMTITGVVTGAMIASAGVFVLTSVSNDLYSSRRDQALQDSARATVAAQGLLDSFDTADRGGLSSLASSVTQTVQDTSASQMIFVRRQIGQTPFLEIPSSFDTTSVLVQAVSAELTASVRSDGEPQHWQPVTFYRDGGDSSPGIIVASSLTFPSGAGVFDLYIGYDLADTEQTLAFVARTLLLTAIAMMLFIGLLVLVISRIVFRPIRVAADTSRRLAAGEADARMPRQHDEHFDVLSDGFNDMADTLQARIRELDQLSIMQQRFVSDVSHELRTPLTTIRLASEVLKGEQDSLGAGQQRAVEVLSTQVERFELLLTDLLEISRYDAGRVTLETEPTNLVHLVDEVVASLQQLSPSVIEIRALGGYTPVDVDARRIRRIVSNLVGNAIEHGEGHPIVVTIDSNADATAIAVRDWGVGMSEQSVTHVFDRFWRADPSRKRTLGGTGLGLAIAREDAAVHGGLLDVWSRLEEGSQFRLTLPKREDVTDYMSPIPLVPEDVDSSTYQTDVTGGWLKRPFRRILRAPREGRS</sequence>
<dbReference type="PROSITE" id="PS50885">
    <property type="entry name" value="HAMP"/>
    <property type="match status" value="1"/>
</dbReference>
<evidence type="ECO:0000256" key="7">
    <source>
        <dbReference type="ARBA" id="ARBA00022692"/>
    </source>
</evidence>
<evidence type="ECO:0000256" key="14">
    <source>
        <dbReference type="ARBA" id="ARBA00035305"/>
    </source>
</evidence>
<keyword evidence="5" id="KW-0597">Phosphoprotein</keyword>
<dbReference type="PANTHER" id="PTHR43711">
    <property type="entry name" value="TWO-COMPONENT HISTIDINE KINASE"/>
    <property type="match status" value="1"/>
</dbReference>
<dbReference type="EC" id="2.7.13.3" evidence="3"/>
<feature type="transmembrane region" description="Helical" evidence="15">
    <location>
        <begin position="193"/>
        <end position="213"/>
    </location>
</feature>
<dbReference type="FunFam" id="1.10.287.130:FF:000010">
    <property type="entry name" value="Two-component sensor histidine kinase"/>
    <property type="match status" value="1"/>
</dbReference>
<evidence type="ECO:0000256" key="9">
    <source>
        <dbReference type="ARBA" id="ARBA00022777"/>
    </source>
</evidence>
<dbReference type="PROSITE" id="PS50109">
    <property type="entry name" value="HIS_KIN"/>
    <property type="match status" value="1"/>
</dbReference>
<gene>
    <name evidence="18" type="ORF">H9L06_09440</name>
</gene>
<keyword evidence="13 15" id="KW-0472">Membrane</keyword>
<evidence type="ECO:0000256" key="5">
    <source>
        <dbReference type="ARBA" id="ARBA00022553"/>
    </source>
</evidence>
<keyword evidence="6" id="KW-0808">Transferase</keyword>
<dbReference type="Proteomes" id="UP000515934">
    <property type="component" value="Chromosome"/>
</dbReference>
<evidence type="ECO:0000259" key="17">
    <source>
        <dbReference type="PROSITE" id="PS50885"/>
    </source>
</evidence>
<dbReference type="SUPFAM" id="SSF158472">
    <property type="entry name" value="HAMP domain-like"/>
    <property type="match status" value="1"/>
</dbReference>
<dbReference type="InterPro" id="IPR050736">
    <property type="entry name" value="Sensor_HK_Regulatory"/>
</dbReference>
<dbReference type="CDD" id="cd00075">
    <property type="entry name" value="HATPase"/>
    <property type="match status" value="1"/>
</dbReference>
<accession>A0A7G9S3P0</accession>
<dbReference type="InterPro" id="IPR003594">
    <property type="entry name" value="HATPase_dom"/>
</dbReference>
<keyword evidence="10" id="KW-0067">ATP-binding</keyword>
<evidence type="ECO:0000256" key="6">
    <source>
        <dbReference type="ARBA" id="ARBA00022679"/>
    </source>
</evidence>
<dbReference type="FunFam" id="3.30.565.10:FF:000013">
    <property type="entry name" value="Two-component sensor histidine kinase"/>
    <property type="match status" value="1"/>
</dbReference>
<dbReference type="Gene3D" id="3.30.565.10">
    <property type="entry name" value="Histidine kinase-like ATPase, C-terminal domain"/>
    <property type="match status" value="1"/>
</dbReference>
<feature type="domain" description="Histidine kinase" evidence="16">
    <location>
        <begin position="317"/>
        <end position="531"/>
    </location>
</feature>
<keyword evidence="19" id="KW-1185">Reference proteome</keyword>
<dbReference type="InterPro" id="IPR003660">
    <property type="entry name" value="HAMP_dom"/>
</dbReference>
<feature type="transmembrane region" description="Helical" evidence="15">
    <location>
        <begin position="225"/>
        <end position="248"/>
    </location>
</feature>
<comment type="catalytic activity">
    <reaction evidence="1">
        <text>ATP + protein L-histidine = ADP + protein N-phospho-L-histidine.</text>
        <dbReference type="EC" id="2.7.13.3"/>
    </reaction>
</comment>
<dbReference type="Gene3D" id="6.10.340.10">
    <property type="match status" value="1"/>
</dbReference>
<evidence type="ECO:0000256" key="3">
    <source>
        <dbReference type="ARBA" id="ARBA00012438"/>
    </source>
</evidence>
<name>A0A7G9S3P0_9MICO</name>
<dbReference type="SUPFAM" id="SSF47384">
    <property type="entry name" value="Homodimeric domain of signal transducing histidine kinase"/>
    <property type="match status" value="1"/>
</dbReference>
<dbReference type="PANTHER" id="PTHR43711:SF1">
    <property type="entry name" value="HISTIDINE KINASE 1"/>
    <property type="match status" value="1"/>
</dbReference>
<dbReference type="SMART" id="SM00388">
    <property type="entry name" value="HisKA"/>
    <property type="match status" value="1"/>
</dbReference>
<evidence type="ECO:0000313" key="19">
    <source>
        <dbReference type="Proteomes" id="UP000515934"/>
    </source>
</evidence>
<dbReference type="SUPFAM" id="SSF55874">
    <property type="entry name" value="ATPase domain of HSP90 chaperone/DNA topoisomerase II/histidine kinase"/>
    <property type="match status" value="1"/>
</dbReference>
<keyword evidence="11 15" id="KW-1133">Transmembrane helix</keyword>
<dbReference type="SMART" id="SM00304">
    <property type="entry name" value="HAMP"/>
    <property type="match status" value="1"/>
</dbReference>
<dbReference type="SMART" id="SM00387">
    <property type="entry name" value="HATPase_c"/>
    <property type="match status" value="1"/>
</dbReference>
<dbReference type="RefSeq" id="WP_187554935.1">
    <property type="nucleotide sequence ID" value="NZ_CP060716.1"/>
</dbReference>
<dbReference type="Gene3D" id="1.10.287.130">
    <property type="match status" value="1"/>
</dbReference>
<evidence type="ECO:0000256" key="2">
    <source>
        <dbReference type="ARBA" id="ARBA00004651"/>
    </source>
</evidence>
<dbReference type="EMBL" id="CP060716">
    <property type="protein sequence ID" value="QNN62465.1"/>
    <property type="molecule type" value="Genomic_DNA"/>
</dbReference>
<dbReference type="AlphaFoldDB" id="A0A7G9S3P0"/>
<dbReference type="Pfam" id="PF02518">
    <property type="entry name" value="HATPase_c"/>
    <property type="match status" value="1"/>
</dbReference>
<evidence type="ECO:0000256" key="12">
    <source>
        <dbReference type="ARBA" id="ARBA00023012"/>
    </source>
</evidence>